<feature type="transmembrane region" description="Helical" evidence="5">
    <location>
        <begin position="219"/>
        <end position="240"/>
    </location>
</feature>
<dbReference type="EMBL" id="RSEC01000063">
    <property type="protein sequence ID" value="RSD08141.1"/>
    <property type="molecule type" value="Genomic_DNA"/>
</dbReference>
<evidence type="ECO:0000256" key="1">
    <source>
        <dbReference type="ARBA" id="ARBA00004651"/>
    </source>
</evidence>
<dbReference type="GO" id="GO:0022857">
    <property type="term" value="F:transmembrane transporter activity"/>
    <property type="evidence" value="ECO:0007669"/>
    <property type="project" value="InterPro"/>
</dbReference>
<evidence type="ECO:0000313" key="7">
    <source>
        <dbReference type="EMBL" id="RSD08141.1"/>
    </source>
</evidence>
<evidence type="ECO:0000256" key="4">
    <source>
        <dbReference type="ARBA" id="ARBA00023136"/>
    </source>
</evidence>
<keyword evidence="3 5" id="KW-1133">Transmembrane helix</keyword>
<comment type="caution">
    <text evidence="7">The sequence shown here is derived from an EMBL/GenBank/DDBJ whole genome shotgun (WGS) entry which is preliminary data.</text>
</comment>
<feature type="transmembrane region" description="Helical" evidence="5">
    <location>
        <begin position="56"/>
        <end position="74"/>
    </location>
</feature>
<dbReference type="Gene3D" id="1.20.1250.20">
    <property type="entry name" value="MFS general substrate transporter like domains"/>
    <property type="match status" value="2"/>
</dbReference>
<evidence type="ECO:0000256" key="3">
    <source>
        <dbReference type="ARBA" id="ARBA00022989"/>
    </source>
</evidence>
<evidence type="ECO:0000313" key="8">
    <source>
        <dbReference type="Proteomes" id="UP000267081"/>
    </source>
</evidence>
<dbReference type="InterPro" id="IPR036259">
    <property type="entry name" value="MFS_trans_sf"/>
</dbReference>
<evidence type="ECO:0000256" key="2">
    <source>
        <dbReference type="ARBA" id="ARBA00022692"/>
    </source>
</evidence>
<dbReference type="PROSITE" id="PS50850">
    <property type="entry name" value="MFS"/>
    <property type="match status" value="1"/>
</dbReference>
<name>A0A3R9DWP1_9PSEU</name>
<evidence type="ECO:0000256" key="5">
    <source>
        <dbReference type="SAM" id="Phobius"/>
    </source>
</evidence>
<dbReference type="Proteomes" id="UP000267081">
    <property type="component" value="Unassembled WGS sequence"/>
</dbReference>
<evidence type="ECO:0000259" key="6">
    <source>
        <dbReference type="PROSITE" id="PS50850"/>
    </source>
</evidence>
<gene>
    <name evidence="7" type="ORF">EIY87_44705</name>
</gene>
<dbReference type="Pfam" id="PF07690">
    <property type="entry name" value="MFS_1"/>
    <property type="match status" value="1"/>
</dbReference>
<dbReference type="InterPro" id="IPR011701">
    <property type="entry name" value="MFS"/>
</dbReference>
<feature type="domain" description="Major facilitator superfamily (MFS) profile" evidence="6">
    <location>
        <begin position="1"/>
        <end position="358"/>
    </location>
</feature>
<feature type="transmembrane region" description="Helical" evidence="5">
    <location>
        <begin position="80"/>
        <end position="101"/>
    </location>
</feature>
<feature type="transmembrane region" description="Helical" evidence="5">
    <location>
        <begin position="25"/>
        <end position="49"/>
    </location>
</feature>
<keyword evidence="2 5" id="KW-0812">Transmembrane</keyword>
<dbReference type="OrthoDB" id="9781976at2"/>
<keyword evidence="8" id="KW-1185">Reference proteome</keyword>
<protein>
    <submittedName>
        <fullName evidence="7">MFS transporter</fullName>
    </submittedName>
</protein>
<comment type="subcellular location">
    <subcellularLocation>
        <location evidence="1">Cell membrane</location>
        <topology evidence="1">Multi-pass membrane protein</topology>
    </subcellularLocation>
</comment>
<feature type="transmembrane region" description="Helical" evidence="5">
    <location>
        <begin position="188"/>
        <end position="207"/>
    </location>
</feature>
<keyword evidence="4 5" id="KW-0472">Membrane</keyword>
<proteinExistence type="predicted"/>
<dbReference type="AlphaFoldDB" id="A0A3R9DWP1"/>
<dbReference type="GO" id="GO:0005886">
    <property type="term" value="C:plasma membrane"/>
    <property type="evidence" value="ECO:0007669"/>
    <property type="project" value="UniProtKB-SubCell"/>
</dbReference>
<accession>A0A3R9DWP1</accession>
<reference evidence="7 8" key="1">
    <citation type="submission" date="2018-12" db="EMBL/GenBank/DDBJ databases">
        <title>Amycolatopsis eburnea sp. nov. actinomycete associate with arbuscular mycorrhiza fungal spore.</title>
        <authorList>
            <person name="Lumyong S."/>
            <person name="Chaiya L."/>
        </authorList>
    </citation>
    <scope>NUCLEOTIDE SEQUENCE [LARGE SCALE GENOMIC DNA]</scope>
    <source>
        <strain evidence="7 8">GLM-1</strain>
    </source>
</reference>
<dbReference type="SUPFAM" id="SSF103473">
    <property type="entry name" value="MFS general substrate transporter"/>
    <property type="match status" value="1"/>
</dbReference>
<sequence length="358" mass="36556">MSVWFSASAVVPALRAEWGLSREDTILLTAAVQVGFACGAVVSAALNLADRIRPQLLIAAGAGLAAVVTAVLPWCAHVRGLVVPLRFAAGFALAGVYPVGMKVVVSWFPRKRGIALGTLLAALTVGSALPHLPVPVDWRAVLVGAAVLATAGAGVSALFVREGPDAAPSPPWQPRYLVRMAADRPQRLVCLGYFGHMWELYALWAWLPAYLAATGGPRGLTAFAVIGICGAAGCLLGGALSDRCGRAVVAMAAMLVSAGCAVLSCAVSGTVLLLPVLLVWGVAVIADSGQFSAALAETADPRYVGTALTAMTAVGFLLSAATIQLLPLLADAVGWRAAVPALAAGPALGAAAMRRLRR</sequence>
<dbReference type="InterPro" id="IPR020846">
    <property type="entry name" value="MFS_dom"/>
</dbReference>
<dbReference type="PANTHER" id="PTHR23521">
    <property type="entry name" value="TRANSPORTER MFS SUPERFAMILY"/>
    <property type="match status" value="1"/>
</dbReference>
<organism evidence="7 8">
    <name type="scientific">Amycolatopsis eburnea</name>
    <dbReference type="NCBI Taxonomy" id="2267691"/>
    <lineage>
        <taxon>Bacteria</taxon>
        <taxon>Bacillati</taxon>
        <taxon>Actinomycetota</taxon>
        <taxon>Actinomycetes</taxon>
        <taxon>Pseudonocardiales</taxon>
        <taxon>Pseudonocardiaceae</taxon>
        <taxon>Amycolatopsis</taxon>
    </lineage>
</organism>
<dbReference type="PANTHER" id="PTHR23521:SF3">
    <property type="entry name" value="MFS TRANSPORTER"/>
    <property type="match status" value="1"/>
</dbReference>
<feature type="transmembrane region" description="Helical" evidence="5">
    <location>
        <begin position="113"/>
        <end position="132"/>
    </location>
</feature>
<feature type="transmembrane region" description="Helical" evidence="5">
    <location>
        <begin position="303"/>
        <end position="327"/>
    </location>
</feature>
<feature type="transmembrane region" description="Helical" evidence="5">
    <location>
        <begin position="138"/>
        <end position="160"/>
    </location>
</feature>